<feature type="transmembrane region" description="Helical" evidence="7">
    <location>
        <begin position="37"/>
        <end position="55"/>
    </location>
</feature>
<dbReference type="RefSeq" id="WP_139604346.1">
    <property type="nucleotide sequence ID" value="NZ_VDCQ01000033.1"/>
</dbReference>
<keyword evidence="5 7" id="KW-1133">Transmembrane helix</keyword>
<evidence type="ECO:0000256" key="3">
    <source>
        <dbReference type="ARBA" id="ARBA00022475"/>
    </source>
</evidence>
<comment type="subcellular location">
    <subcellularLocation>
        <location evidence="1 7">Cell membrane</location>
        <topology evidence="1 7">Multi-pass membrane protein</topology>
    </subcellularLocation>
</comment>
<dbReference type="PROSITE" id="PS50928">
    <property type="entry name" value="ABC_TM1"/>
    <property type="match status" value="1"/>
</dbReference>
<feature type="domain" description="ABC transmembrane type-1" evidence="8">
    <location>
        <begin position="97"/>
        <end position="312"/>
    </location>
</feature>
<dbReference type="GO" id="GO:0005886">
    <property type="term" value="C:plasma membrane"/>
    <property type="evidence" value="ECO:0007669"/>
    <property type="project" value="UniProtKB-SubCell"/>
</dbReference>
<organism evidence="9 10">
    <name type="scientific">Paenibacillus hemerocallicola</name>
    <dbReference type="NCBI Taxonomy" id="1172614"/>
    <lineage>
        <taxon>Bacteria</taxon>
        <taxon>Bacillati</taxon>
        <taxon>Bacillota</taxon>
        <taxon>Bacilli</taxon>
        <taxon>Bacillales</taxon>
        <taxon>Paenibacillaceae</taxon>
        <taxon>Paenibacillus</taxon>
    </lineage>
</organism>
<feature type="transmembrane region" description="Helical" evidence="7">
    <location>
        <begin position="291"/>
        <end position="312"/>
    </location>
</feature>
<evidence type="ECO:0000259" key="8">
    <source>
        <dbReference type="PROSITE" id="PS50928"/>
    </source>
</evidence>
<dbReference type="AlphaFoldDB" id="A0A5C4T5J2"/>
<keyword evidence="6 7" id="KW-0472">Membrane</keyword>
<gene>
    <name evidence="9" type="ORF">FE784_21755</name>
</gene>
<proteinExistence type="inferred from homology"/>
<dbReference type="EMBL" id="VDCQ01000033">
    <property type="protein sequence ID" value="TNJ64096.1"/>
    <property type="molecule type" value="Genomic_DNA"/>
</dbReference>
<dbReference type="OrthoDB" id="9785836at2"/>
<evidence type="ECO:0000256" key="1">
    <source>
        <dbReference type="ARBA" id="ARBA00004651"/>
    </source>
</evidence>
<dbReference type="InterPro" id="IPR050809">
    <property type="entry name" value="UgpAE/MalFG_permease"/>
</dbReference>
<evidence type="ECO:0000256" key="7">
    <source>
        <dbReference type="RuleBase" id="RU363032"/>
    </source>
</evidence>
<evidence type="ECO:0000313" key="10">
    <source>
        <dbReference type="Proteomes" id="UP000307943"/>
    </source>
</evidence>
<dbReference type="SUPFAM" id="SSF161098">
    <property type="entry name" value="MetI-like"/>
    <property type="match status" value="1"/>
</dbReference>
<keyword evidence="3" id="KW-1003">Cell membrane</keyword>
<feature type="transmembrane region" description="Helical" evidence="7">
    <location>
        <begin position="183"/>
        <end position="209"/>
    </location>
</feature>
<dbReference type="PANTHER" id="PTHR43227:SF11">
    <property type="entry name" value="BLL4140 PROTEIN"/>
    <property type="match status" value="1"/>
</dbReference>
<comment type="caution">
    <text evidence="9">The sequence shown here is derived from an EMBL/GenBank/DDBJ whole genome shotgun (WGS) entry which is preliminary data.</text>
</comment>
<keyword evidence="4 7" id="KW-0812">Transmembrane</keyword>
<dbReference type="CDD" id="cd06261">
    <property type="entry name" value="TM_PBP2"/>
    <property type="match status" value="1"/>
</dbReference>
<dbReference type="InterPro" id="IPR000515">
    <property type="entry name" value="MetI-like"/>
</dbReference>
<evidence type="ECO:0000256" key="6">
    <source>
        <dbReference type="ARBA" id="ARBA00023136"/>
    </source>
</evidence>
<name>A0A5C4T5J2_9BACL</name>
<dbReference type="Pfam" id="PF00528">
    <property type="entry name" value="BPD_transp_1"/>
    <property type="match status" value="1"/>
</dbReference>
<sequence length="325" mass="37009">MNRIAKHPVNLQAGEAAPNASPNKETAWRNRWRRDKALYLLLVPVAIYFLLFKYAPLFGEVMAFKNYRLADGIWNSPWVGFDQFRKLFTSRDFWQILRNTLLLNLYNLVFAFPVPIVLALMLNELRKEGYKRLLQNLLYLPHFMSWIVLGSIVIAMLSPSTGIVNAGLKLFGLEPIYFMASPFWWPIAFVGSSIWREAGFGTILYLAAMSSIDPHLYEAAAIDGAKKWRQIWHVTLPGIRSTVAILLVLQMGRMMDVGFEQIYALQNSTVASVSEVISTYVYKRGIVGLQYSYTTALGLFQSVVSLILVVTVNRLIRAMGERGLW</sequence>
<dbReference type="GO" id="GO:0055085">
    <property type="term" value="P:transmembrane transport"/>
    <property type="evidence" value="ECO:0007669"/>
    <property type="project" value="InterPro"/>
</dbReference>
<protein>
    <submittedName>
        <fullName evidence="9">Sugar ABC transporter permease</fullName>
    </submittedName>
</protein>
<keyword evidence="2 7" id="KW-0813">Transport</keyword>
<keyword evidence="10" id="KW-1185">Reference proteome</keyword>
<evidence type="ECO:0000256" key="2">
    <source>
        <dbReference type="ARBA" id="ARBA00022448"/>
    </source>
</evidence>
<evidence type="ECO:0000256" key="4">
    <source>
        <dbReference type="ARBA" id="ARBA00022692"/>
    </source>
</evidence>
<accession>A0A5C4T5J2</accession>
<feature type="transmembrane region" description="Helical" evidence="7">
    <location>
        <begin position="101"/>
        <end position="122"/>
    </location>
</feature>
<dbReference type="InterPro" id="IPR035906">
    <property type="entry name" value="MetI-like_sf"/>
</dbReference>
<evidence type="ECO:0000313" key="9">
    <source>
        <dbReference type="EMBL" id="TNJ64096.1"/>
    </source>
</evidence>
<reference evidence="9 10" key="1">
    <citation type="submission" date="2019-05" db="EMBL/GenBank/DDBJ databases">
        <title>We sequenced the genome of Paenibacillus hemerocallicola KCTC 33185 for further insight into its adaptation and study the phylogeny of Paenibacillus.</title>
        <authorList>
            <person name="Narsing Rao M.P."/>
        </authorList>
    </citation>
    <scope>NUCLEOTIDE SEQUENCE [LARGE SCALE GENOMIC DNA]</scope>
    <source>
        <strain evidence="9 10">KCTC 33185</strain>
    </source>
</reference>
<dbReference type="Gene3D" id="1.10.3720.10">
    <property type="entry name" value="MetI-like"/>
    <property type="match status" value="1"/>
</dbReference>
<evidence type="ECO:0000256" key="5">
    <source>
        <dbReference type="ARBA" id="ARBA00022989"/>
    </source>
</evidence>
<comment type="similarity">
    <text evidence="7">Belongs to the binding-protein-dependent transport system permease family.</text>
</comment>
<feature type="transmembrane region" description="Helical" evidence="7">
    <location>
        <begin position="143"/>
        <end position="163"/>
    </location>
</feature>
<dbReference type="Proteomes" id="UP000307943">
    <property type="component" value="Unassembled WGS sequence"/>
</dbReference>
<feature type="transmembrane region" description="Helical" evidence="7">
    <location>
        <begin position="230"/>
        <end position="249"/>
    </location>
</feature>
<dbReference type="PANTHER" id="PTHR43227">
    <property type="entry name" value="BLL4140 PROTEIN"/>
    <property type="match status" value="1"/>
</dbReference>